<dbReference type="InterPro" id="IPR050152">
    <property type="entry name" value="ChlB/BchB/BchZ"/>
</dbReference>
<dbReference type="PANTHER" id="PTHR33712:SF7">
    <property type="entry name" value="LIGHT-INDEPENDENT PROTOCHLOROPHYLLIDE REDUCTASE SUBUNIT B"/>
    <property type="match status" value="1"/>
</dbReference>
<name>A0ABU7G1E3_9ALTE</name>
<evidence type="ECO:0000256" key="1">
    <source>
        <dbReference type="ARBA" id="ARBA00003171"/>
    </source>
</evidence>
<evidence type="ECO:0000313" key="9">
    <source>
        <dbReference type="Proteomes" id="UP001310248"/>
    </source>
</evidence>
<evidence type="ECO:0000256" key="6">
    <source>
        <dbReference type="RuleBase" id="RU004021"/>
    </source>
</evidence>
<dbReference type="InterPro" id="IPR005975">
    <property type="entry name" value="Nase_Mo-Fe_CF"/>
</dbReference>
<dbReference type="Proteomes" id="UP001310248">
    <property type="component" value="Unassembled WGS sequence"/>
</dbReference>
<evidence type="ECO:0000256" key="5">
    <source>
        <dbReference type="ARBA" id="ARBA00023231"/>
    </source>
</evidence>
<dbReference type="InterPro" id="IPR000318">
    <property type="entry name" value="Nase_comp1_CS"/>
</dbReference>
<dbReference type="NCBIfam" id="TIGR01285">
    <property type="entry name" value="nifN"/>
    <property type="match status" value="1"/>
</dbReference>
<dbReference type="Gene3D" id="6.10.250.1090">
    <property type="match status" value="1"/>
</dbReference>
<evidence type="ECO:0000256" key="2">
    <source>
        <dbReference type="ARBA" id="ARBA00005155"/>
    </source>
</evidence>
<sequence length="461" mass="49121">MTKKVTIKRTALVEQPLKTSAATGATLASMGLDNSIPLMHGSQGCGAFAKVYLIQHYREPIPLQNTAIDHIAAVMGGDDNLSSALKLLCEKHQASLIVVMTTGLSEMQGCDVARVVREFKEENPQFAASHIVSVTTPDFSGSMQSGFASTIEACVQQLLVDKQLSVPKPSETTQQLNVFASCALTSADLELITRYCEAFGFNVVLLPNLSDSLDGHLAEEDFSVTSTGGTSLSQLASCVYSSASLVFGDSMLPAASLLEKHFNIPSVAMGTGMGMQQSDLLVMKLAELSNKPVPQWITRQRKRLQDALLDSHFLLSDAKAALALDPDAAAGYCALLAEVGVSAELVVTSLNTPNLDQLAAQNVVVGDLSDLAGAVDDCELVVGNTHCANMCEPSTPVLRAGFPCHDRFGNSDILQVGYEGARQRLFAMANLLKANHQDEVPAHKSVYRFEPASCTSLPLDS</sequence>
<organism evidence="8 9">
    <name type="scientific">Agarivorans aestuarii</name>
    <dbReference type="NCBI Taxonomy" id="1563703"/>
    <lineage>
        <taxon>Bacteria</taxon>
        <taxon>Pseudomonadati</taxon>
        <taxon>Pseudomonadota</taxon>
        <taxon>Gammaproteobacteria</taxon>
        <taxon>Alteromonadales</taxon>
        <taxon>Alteromonadaceae</taxon>
        <taxon>Agarivorans</taxon>
    </lineage>
</organism>
<reference evidence="8 9" key="2">
    <citation type="submission" date="2023-12" db="EMBL/GenBank/DDBJ databases">
        <authorList>
            <consortium name="Cladostephus spongiosus"/>
            <person name="Lorente B."/>
            <person name="Cabral C."/>
            <person name="Frias J."/>
            <person name="Faria J."/>
            <person name="Toubarro D."/>
        </authorList>
    </citation>
    <scope>NUCLEOTIDE SEQUENCE [LARGE SCALE GENOMIC DNA]</scope>
    <source>
        <strain evidence="8 9">ZMCS4</strain>
    </source>
</reference>
<evidence type="ECO:0000313" key="8">
    <source>
        <dbReference type="EMBL" id="MEE1673222.1"/>
    </source>
</evidence>
<dbReference type="PANTHER" id="PTHR33712">
    <property type="entry name" value="LIGHT-INDEPENDENT PROTOCHLOROPHYLLIDE REDUCTASE SUBUNIT B"/>
    <property type="match status" value="1"/>
</dbReference>
<comment type="function">
    <text evidence="1">This protein may play a role in the biosynthesis of the prosthetic group of nitrogenase (FeMo cofactor).</text>
</comment>
<protein>
    <recommendedName>
        <fullName evidence="4">Nitrogenase iron-molybdenum cofactor biosynthesis protein NifN</fullName>
    </recommendedName>
</protein>
<comment type="similarity">
    <text evidence="3 6">Belongs to the NifD/NifK/NifE/NifN family.</text>
</comment>
<reference evidence="9" key="1">
    <citation type="submission" date="2023-07" db="EMBL/GenBank/DDBJ databases">
        <title>Draft genome sequence of Agarivorans aestuarii strain ZMCS4, a CAZymes producing bacteria isolated from the marine brown algae Clodostephus spongiosus.</title>
        <authorList>
            <person name="Lorente B."/>
            <person name="Cabral C."/>
            <person name="Frias J."/>
            <person name="Faria J."/>
            <person name="Toubarro D."/>
        </authorList>
    </citation>
    <scope>NUCLEOTIDE SEQUENCE [LARGE SCALE GENOMIC DNA]</scope>
    <source>
        <strain evidence="9">ZMCS4</strain>
    </source>
</reference>
<proteinExistence type="inferred from homology"/>
<evidence type="ECO:0000256" key="3">
    <source>
        <dbReference type="ARBA" id="ARBA00011002"/>
    </source>
</evidence>
<dbReference type="InterPro" id="IPR000510">
    <property type="entry name" value="Nase/OxRdtase_comp1"/>
</dbReference>
<comment type="pathway">
    <text evidence="2">Cofactor biosynthesis; Fe-Mo cofactor biosynthesis.</text>
</comment>
<dbReference type="EMBL" id="JAYDYW010000004">
    <property type="protein sequence ID" value="MEE1673222.1"/>
    <property type="molecule type" value="Genomic_DNA"/>
</dbReference>
<dbReference type="SUPFAM" id="SSF53807">
    <property type="entry name" value="Helical backbone' metal receptor"/>
    <property type="match status" value="1"/>
</dbReference>
<keyword evidence="5 6" id="KW-0535">Nitrogen fixation</keyword>
<dbReference type="RefSeq" id="WP_329774564.1">
    <property type="nucleotide sequence ID" value="NZ_JAYDYW010000004.1"/>
</dbReference>
<keyword evidence="9" id="KW-1185">Reference proteome</keyword>
<comment type="caution">
    <text evidence="8">The sequence shown here is derived from an EMBL/GenBank/DDBJ whole genome shotgun (WGS) entry which is preliminary data.</text>
</comment>
<evidence type="ECO:0000259" key="7">
    <source>
        <dbReference type="Pfam" id="PF00148"/>
    </source>
</evidence>
<dbReference type="PROSITE" id="PS00699">
    <property type="entry name" value="NITROGENASE_1_1"/>
    <property type="match status" value="1"/>
</dbReference>
<accession>A0ABU7G1E3</accession>
<feature type="domain" description="Nitrogenase/oxidoreductase component 1" evidence="7">
    <location>
        <begin position="21"/>
        <end position="432"/>
    </location>
</feature>
<gene>
    <name evidence="8" type="primary">nifN</name>
    <name evidence="8" type="ORF">SNR37_002636</name>
</gene>
<dbReference type="Gene3D" id="3.40.50.1980">
    <property type="entry name" value="Nitrogenase molybdenum iron protein domain"/>
    <property type="match status" value="3"/>
</dbReference>
<dbReference type="Pfam" id="PF00148">
    <property type="entry name" value="Oxidored_nitro"/>
    <property type="match status" value="1"/>
</dbReference>
<evidence type="ECO:0000256" key="4">
    <source>
        <dbReference type="ARBA" id="ARBA00013282"/>
    </source>
</evidence>